<gene>
    <name evidence="1" type="ORF">ASPCADRAFT_132246</name>
</gene>
<sequence length="403" mass="46612">MDQMPPPILFGQGLISYIASRFDAAMIPYVLWGRAYLRILGIGGTYCLQNIPDTKNPRQYKECLEPTEDNDTVEFIIPDSKWDAAIAMLKDLGFSDELVLPDTCRFYNPRRQYVSPNMIPDKCLHTHIGARWNHDHKHQFNGHVEIGLYRQSLWLWHLADLSICITQPDIVIWATDLRLPHPCQCDYACLKDMLTKGKGIRVCPSIHPATDYSPIPLGRHLIRSENNVPPDEVKILAPARFIEALFILQLRDEGIYCVMNYWEHLTIRFWKTTPDCLADELLLATNAHAPWFQAMNGPRRVLEFHRKAGAFLLGEKLSQYERQWRHSPSLHIQNQQEFVQKELGKDKGLSVNDLNVRKYMGESRDERKRAAEMWKANGIPNSPFHWMPRSVAERDAVTSGLWI</sequence>
<protein>
    <submittedName>
        <fullName evidence="1">Uncharacterized protein</fullName>
    </submittedName>
</protein>
<dbReference type="AlphaFoldDB" id="A0A1R3RHE8"/>
<accession>A0A1R3RHE8</accession>
<dbReference type="OrthoDB" id="4499271at2759"/>
<evidence type="ECO:0000313" key="2">
    <source>
        <dbReference type="Proteomes" id="UP000188318"/>
    </source>
</evidence>
<proteinExistence type="predicted"/>
<dbReference type="EMBL" id="KV907503">
    <property type="protein sequence ID" value="OOF93906.1"/>
    <property type="molecule type" value="Genomic_DNA"/>
</dbReference>
<dbReference type="Proteomes" id="UP000188318">
    <property type="component" value="Unassembled WGS sequence"/>
</dbReference>
<keyword evidence="2" id="KW-1185">Reference proteome</keyword>
<evidence type="ECO:0000313" key="1">
    <source>
        <dbReference type="EMBL" id="OOF93906.1"/>
    </source>
</evidence>
<dbReference type="VEuPathDB" id="FungiDB:ASPCADRAFT_132246"/>
<organism evidence="1 2">
    <name type="scientific">Aspergillus carbonarius (strain ITEM 5010)</name>
    <dbReference type="NCBI Taxonomy" id="602072"/>
    <lineage>
        <taxon>Eukaryota</taxon>
        <taxon>Fungi</taxon>
        <taxon>Dikarya</taxon>
        <taxon>Ascomycota</taxon>
        <taxon>Pezizomycotina</taxon>
        <taxon>Eurotiomycetes</taxon>
        <taxon>Eurotiomycetidae</taxon>
        <taxon>Eurotiales</taxon>
        <taxon>Aspergillaceae</taxon>
        <taxon>Aspergillus</taxon>
        <taxon>Aspergillus subgen. Circumdati</taxon>
    </lineage>
</organism>
<name>A0A1R3RHE8_ASPC5</name>
<reference evidence="2" key="1">
    <citation type="journal article" date="2017" name="Genome Biol.">
        <title>Comparative genomics reveals high biological diversity and specific adaptations in the industrially and medically important fungal genus Aspergillus.</title>
        <authorList>
            <person name="de Vries R.P."/>
            <person name="Riley R."/>
            <person name="Wiebenga A."/>
            <person name="Aguilar-Osorio G."/>
            <person name="Amillis S."/>
            <person name="Uchima C.A."/>
            <person name="Anderluh G."/>
            <person name="Asadollahi M."/>
            <person name="Askin M."/>
            <person name="Barry K."/>
            <person name="Battaglia E."/>
            <person name="Bayram O."/>
            <person name="Benocci T."/>
            <person name="Braus-Stromeyer S.A."/>
            <person name="Caldana C."/>
            <person name="Canovas D."/>
            <person name="Cerqueira G.C."/>
            <person name="Chen F."/>
            <person name="Chen W."/>
            <person name="Choi C."/>
            <person name="Clum A."/>
            <person name="Dos Santos R.A."/>
            <person name="Damasio A.R."/>
            <person name="Diallinas G."/>
            <person name="Emri T."/>
            <person name="Fekete E."/>
            <person name="Flipphi M."/>
            <person name="Freyberg S."/>
            <person name="Gallo A."/>
            <person name="Gournas C."/>
            <person name="Habgood R."/>
            <person name="Hainaut M."/>
            <person name="Harispe M.L."/>
            <person name="Henrissat B."/>
            <person name="Hilden K.S."/>
            <person name="Hope R."/>
            <person name="Hossain A."/>
            <person name="Karabika E."/>
            <person name="Karaffa L."/>
            <person name="Karanyi Z."/>
            <person name="Krasevec N."/>
            <person name="Kuo A."/>
            <person name="Kusch H."/>
            <person name="LaButti K."/>
            <person name="Lagendijk E.L."/>
            <person name="Lapidus A."/>
            <person name="Levasseur A."/>
            <person name="Lindquist E."/>
            <person name="Lipzen A."/>
            <person name="Logrieco A.F."/>
            <person name="MacCabe A."/>
            <person name="Maekelae M.R."/>
            <person name="Malavazi I."/>
            <person name="Melin P."/>
            <person name="Meyer V."/>
            <person name="Mielnichuk N."/>
            <person name="Miskei M."/>
            <person name="Molnar A.P."/>
            <person name="Mule G."/>
            <person name="Ngan C.Y."/>
            <person name="Orejas M."/>
            <person name="Orosz E."/>
            <person name="Ouedraogo J.P."/>
            <person name="Overkamp K.M."/>
            <person name="Park H.-S."/>
            <person name="Perrone G."/>
            <person name="Piumi F."/>
            <person name="Punt P.J."/>
            <person name="Ram A.F."/>
            <person name="Ramon A."/>
            <person name="Rauscher S."/>
            <person name="Record E."/>
            <person name="Riano-Pachon D.M."/>
            <person name="Robert V."/>
            <person name="Roehrig J."/>
            <person name="Ruller R."/>
            <person name="Salamov A."/>
            <person name="Salih N.S."/>
            <person name="Samson R.A."/>
            <person name="Sandor E."/>
            <person name="Sanguinetti M."/>
            <person name="Schuetze T."/>
            <person name="Sepcic K."/>
            <person name="Shelest E."/>
            <person name="Sherlock G."/>
            <person name="Sophianopoulou V."/>
            <person name="Squina F.M."/>
            <person name="Sun H."/>
            <person name="Susca A."/>
            <person name="Todd R.B."/>
            <person name="Tsang A."/>
            <person name="Unkles S.E."/>
            <person name="van de Wiele N."/>
            <person name="van Rossen-Uffink D."/>
            <person name="Oliveira J.V."/>
            <person name="Vesth T.C."/>
            <person name="Visser J."/>
            <person name="Yu J.-H."/>
            <person name="Zhou M."/>
            <person name="Andersen M.R."/>
            <person name="Archer D.B."/>
            <person name="Baker S.E."/>
            <person name="Benoit I."/>
            <person name="Brakhage A.A."/>
            <person name="Braus G.H."/>
            <person name="Fischer R."/>
            <person name="Frisvad J.C."/>
            <person name="Goldman G.H."/>
            <person name="Houbraken J."/>
            <person name="Oakley B."/>
            <person name="Pocsi I."/>
            <person name="Scazzocchio C."/>
            <person name="Seiboth B."/>
            <person name="vanKuyk P.A."/>
            <person name="Wortman J."/>
            <person name="Dyer P.S."/>
            <person name="Grigoriev I.V."/>
        </authorList>
    </citation>
    <scope>NUCLEOTIDE SEQUENCE [LARGE SCALE GENOMIC DNA]</scope>
    <source>
        <strain evidence="2">ITEM 5010</strain>
    </source>
</reference>